<dbReference type="Gene3D" id="3.10.129.10">
    <property type="entry name" value="Hotdog Thioesterase"/>
    <property type="match status" value="1"/>
</dbReference>
<dbReference type="SUPFAM" id="SSF54637">
    <property type="entry name" value="Thioesterase/thiol ester dehydrase-isomerase"/>
    <property type="match status" value="1"/>
</dbReference>
<dbReference type="PANTHER" id="PTHR30272:SF1">
    <property type="entry name" value="3-HYDROXYACYL-[ACYL-CARRIER-PROTEIN] DEHYDRATASE"/>
    <property type="match status" value="1"/>
</dbReference>
<gene>
    <name evidence="2" type="ORF">HXX02_14820</name>
</gene>
<dbReference type="RefSeq" id="WP_255875626.1">
    <property type="nucleotide sequence ID" value="NZ_JACASI010000037.1"/>
</dbReference>
<reference evidence="2" key="1">
    <citation type="thesis" date="2020" institute="Technische Universitat Dresden" country="Dresden, Germany">
        <title>The Agarolytic System of Microbulbifer elongatus PORT2, Isolated from Batu Karas, Pangandaran West Java Indonesia.</title>
        <authorList>
            <person name="Anggraeni S.R."/>
        </authorList>
    </citation>
    <scope>NUCLEOTIDE SEQUENCE</scope>
    <source>
        <strain evidence="2">PORT2</strain>
    </source>
</reference>
<evidence type="ECO:0000313" key="3">
    <source>
        <dbReference type="Proteomes" id="UP001205566"/>
    </source>
</evidence>
<name>A0ABT1P3M7_9GAMM</name>
<accession>A0ABT1P3M7</accession>
<keyword evidence="3" id="KW-1185">Reference proteome</keyword>
<dbReference type="EMBL" id="JACASI010000037">
    <property type="protein sequence ID" value="MCQ3830710.1"/>
    <property type="molecule type" value="Genomic_DNA"/>
</dbReference>
<protein>
    <submittedName>
        <fullName evidence="2">Beta-hydroxyacyl-ACP dehydratase</fullName>
    </submittedName>
</protein>
<dbReference type="Pfam" id="PF07977">
    <property type="entry name" value="FabA"/>
    <property type="match status" value="1"/>
</dbReference>
<proteinExistence type="predicted"/>
<keyword evidence="1" id="KW-0456">Lyase</keyword>
<evidence type="ECO:0000256" key="1">
    <source>
        <dbReference type="ARBA" id="ARBA00023239"/>
    </source>
</evidence>
<comment type="caution">
    <text evidence="2">The sequence shown here is derived from an EMBL/GenBank/DDBJ whole genome shotgun (WGS) entry which is preliminary data.</text>
</comment>
<sequence length="160" mass="17628">MIENIDVCDLIPHRDPFLLIDEVIEYVPGEALHAQRSVSDDDYWFKGHFPGFPIMPGVLVTEALAQSCAAFLALESRYSTAAQQASPAKVYVLLHSDIKFPKAVFPGAQMELRVKMVSASDAFREFRVQAVQKGKVCARGTLKVSATSMEVIDQAKTEPA</sequence>
<dbReference type="InterPro" id="IPR013114">
    <property type="entry name" value="FabA_FabZ"/>
</dbReference>
<evidence type="ECO:0000313" key="2">
    <source>
        <dbReference type="EMBL" id="MCQ3830710.1"/>
    </source>
</evidence>
<dbReference type="CDD" id="cd01288">
    <property type="entry name" value="FabZ"/>
    <property type="match status" value="1"/>
</dbReference>
<organism evidence="2 3">
    <name type="scientific">Microbulbifer elongatus</name>
    <dbReference type="NCBI Taxonomy" id="86173"/>
    <lineage>
        <taxon>Bacteria</taxon>
        <taxon>Pseudomonadati</taxon>
        <taxon>Pseudomonadota</taxon>
        <taxon>Gammaproteobacteria</taxon>
        <taxon>Cellvibrionales</taxon>
        <taxon>Microbulbiferaceae</taxon>
        <taxon>Microbulbifer</taxon>
    </lineage>
</organism>
<dbReference type="InterPro" id="IPR029069">
    <property type="entry name" value="HotDog_dom_sf"/>
</dbReference>
<dbReference type="PANTHER" id="PTHR30272">
    <property type="entry name" value="3-HYDROXYACYL-[ACYL-CARRIER-PROTEIN] DEHYDRATASE"/>
    <property type="match status" value="1"/>
</dbReference>
<dbReference type="Proteomes" id="UP001205566">
    <property type="component" value="Unassembled WGS sequence"/>
</dbReference>